<evidence type="ECO:0000313" key="1">
    <source>
        <dbReference type="EMBL" id="PWE85866.1"/>
    </source>
</evidence>
<dbReference type="Proteomes" id="UP000245288">
    <property type="component" value="Unassembled WGS sequence"/>
</dbReference>
<keyword evidence="2" id="KW-1185">Reference proteome</keyword>
<organism evidence="1 2">
    <name type="scientific">Eubacterium ramulus</name>
    <dbReference type="NCBI Taxonomy" id="39490"/>
    <lineage>
        <taxon>Bacteria</taxon>
        <taxon>Bacillati</taxon>
        <taxon>Bacillota</taxon>
        <taxon>Clostridia</taxon>
        <taxon>Eubacteriales</taxon>
        <taxon>Eubacteriaceae</taxon>
        <taxon>Eubacterium</taxon>
    </lineage>
</organism>
<proteinExistence type="predicted"/>
<comment type="caution">
    <text evidence="1">The sequence shown here is derived from an EMBL/GenBank/DDBJ whole genome shotgun (WGS) entry which is preliminary data.</text>
</comment>
<gene>
    <name evidence="1" type="ORF">LG34_13385</name>
</gene>
<evidence type="ECO:0000313" key="2">
    <source>
        <dbReference type="Proteomes" id="UP000245288"/>
    </source>
</evidence>
<sequence length="117" mass="13220">MSFNEKIRGKLEEIDPMVFYGRAGKLDETVLWNYIVFFRDKRTSSESRTSHTVTFHVAVVRENEIPEGLEETVIEKVLELPGVKLGNESTYAYTIKPGTGAAVEVLDIPFAKARKGR</sequence>
<accession>A0A2V1JNZ2</accession>
<dbReference type="OrthoDB" id="2086325at2"/>
<dbReference type="EMBL" id="JRFU01000146">
    <property type="protein sequence ID" value="PWE85866.1"/>
    <property type="molecule type" value="Genomic_DNA"/>
</dbReference>
<dbReference type="AlphaFoldDB" id="A0A2V1JNZ2"/>
<dbReference type="RefSeq" id="WP_109216418.1">
    <property type="nucleotide sequence ID" value="NZ_JRFU01000146.1"/>
</dbReference>
<reference evidence="1 2" key="1">
    <citation type="submission" date="2014-09" db="EMBL/GenBank/DDBJ databases">
        <title>Butyrate-producing bacteria isolated from human gut.</title>
        <authorList>
            <person name="Zhang Q."/>
            <person name="Zhao L."/>
        </authorList>
    </citation>
    <scope>NUCLEOTIDE SEQUENCE [LARGE SCALE GENOMIC DNA]</scope>
    <source>
        <strain evidence="1 2">21</strain>
    </source>
</reference>
<protein>
    <submittedName>
        <fullName evidence="1">Uncharacterized protein</fullName>
    </submittedName>
</protein>
<name>A0A2V1JNZ2_EUBRA</name>